<feature type="transmembrane region" description="Helical" evidence="6">
    <location>
        <begin position="9"/>
        <end position="34"/>
    </location>
</feature>
<feature type="transmembrane region" description="Helical" evidence="6">
    <location>
        <begin position="112"/>
        <end position="131"/>
    </location>
</feature>
<sequence>MGSKTIQRLVLAVFGLGVLLLFVPIALGIMPRAFFEASCGLGRSFGTQIACYGFIWNALTTAVFIGIVGPVIGTYLVHREMALIGETLAHAAFAGVAIGTLLFAGSGWGTPLLLSALVAGIVGALAVQFLADRTGSYGDVPIAIMLTGSFALGTLVISLGGGFATVDINSILFGSIATVGGENVLLMAVLSIAIVGTVALTYKPLLYITFDEEAARVARFNVSAYNTLLIVLTAMVVVGSMQILGVILVAAMLVVPVAAAAQLTNSFRDSLFASVIVGESAAVSGLLLSWRYSLAPGATIVVVAIAIYLLAVAMPDRTGHASAE</sequence>
<feature type="transmembrane region" description="Helical" evidence="6">
    <location>
        <begin position="294"/>
        <end position="314"/>
    </location>
</feature>
<dbReference type="PANTHER" id="PTHR30477">
    <property type="entry name" value="ABC-TRANSPORTER METAL-BINDING PROTEIN"/>
    <property type="match status" value="1"/>
</dbReference>
<dbReference type="SUPFAM" id="SSF81345">
    <property type="entry name" value="ABC transporter involved in vitamin B12 uptake, BtuC"/>
    <property type="match status" value="1"/>
</dbReference>
<feature type="transmembrane region" description="Helical" evidence="6">
    <location>
        <begin position="270"/>
        <end position="288"/>
    </location>
</feature>
<feature type="transmembrane region" description="Helical" evidence="6">
    <location>
        <begin position="184"/>
        <end position="205"/>
    </location>
</feature>
<keyword evidence="5 6" id="KW-0472">Membrane</keyword>
<evidence type="ECO:0000256" key="4">
    <source>
        <dbReference type="ARBA" id="ARBA00022989"/>
    </source>
</evidence>
<accession>A0A151ACX9</accession>
<dbReference type="AlphaFoldDB" id="A0A151ACX9"/>
<gene>
    <name evidence="7" type="ORF">HAPAU_20710</name>
</gene>
<comment type="caution">
    <text evidence="7">The sequence shown here is derived from an EMBL/GenBank/DDBJ whole genome shotgun (WGS) entry which is preliminary data.</text>
</comment>
<name>A0A151ACX9_9EURY</name>
<keyword evidence="3 6" id="KW-0812">Transmembrane</keyword>
<dbReference type="EMBL" id="LTAZ01000005">
    <property type="protein sequence ID" value="KYH25400.1"/>
    <property type="molecule type" value="Genomic_DNA"/>
</dbReference>
<dbReference type="GO" id="GO:0055085">
    <property type="term" value="P:transmembrane transport"/>
    <property type="evidence" value="ECO:0007669"/>
    <property type="project" value="InterPro"/>
</dbReference>
<keyword evidence="4 6" id="KW-1133">Transmembrane helix</keyword>
<dbReference type="Gene3D" id="1.10.3470.10">
    <property type="entry name" value="ABC transporter involved in vitamin B12 uptake, BtuC"/>
    <property type="match status" value="1"/>
</dbReference>
<evidence type="ECO:0000256" key="6">
    <source>
        <dbReference type="SAM" id="Phobius"/>
    </source>
</evidence>
<dbReference type="InterPro" id="IPR001626">
    <property type="entry name" value="ABC_TroCD"/>
</dbReference>
<dbReference type="RefSeq" id="WP_084383695.1">
    <property type="nucleotide sequence ID" value="NZ_LTAZ01000005.1"/>
</dbReference>
<dbReference type="OrthoDB" id="11310at2157"/>
<dbReference type="PATRIC" id="fig|1008153.3.peg.2107"/>
<dbReference type="InterPro" id="IPR037294">
    <property type="entry name" value="ABC_BtuC-like"/>
</dbReference>
<keyword evidence="8" id="KW-1185">Reference proteome</keyword>
<dbReference type="Pfam" id="PF00950">
    <property type="entry name" value="ABC-3"/>
    <property type="match status" value="1"/>
</dbReference>
<reference evidence="7 8" key="1">
    <citation type="submission" date="2016-02" db="EMBL/GenBank/DDBJ databases">
        <title>Genome sequence of Halalkalicoccus paucihalophilus DSM 24557.</title>
        <authorList>
            <person name="Poehlein A."/>
            <person name="Daniel R."/>
        </authorList>
    </citation>
    <scope>NUCLEOTIDE SEQUENCE [LARGE SCALE GENOMIC DNA]</scope>
    <source>
        <strain evidence="7 8">DSM 24557</strain>
    </source>
</reference>
<feature type="transmembrane region" description="Helical" evidence="6">
    <location>
        <begin position="88"/>
        <end position="106"/>
    </location>
</feature>
<feature type="transmembrane region" description="Helical" evidence="6">
    <location>
        <begin position="143"/>
        <end position="164"/>
    </location>
</feature>
<feature type="transmembrane region" description="Helical" evidence="6">
    <location>
        <begin position="54"/>
        <end position="76"/>
    </location>
</feature>
<dbReference type="CDD" id="cd06550">
    <property type="entry name" value="TM_ABC_iron-siderophores_like"/>
    <property type="match status" value="1"/>
</dbReference>
<protein>
    <submittedName>
        <fullName evidence="7">High-affinity zinc transporter membrane component</fullName>
    </submittedName>
</protein>
<evidence type="ECO:0000256" key="3">
    <source>
        <dbReference type="ARBA" id="ARBA00022692"/>
    </source>
</evidence>
<dbReference type="PANTHER" id="PTHR30477:SF0">
    <property type="entry name" value="METAL TRANSPORT SYSTEM MEMBRANE PROTEIN TM_0125-RELATED"/>
    <property type="match status" value="1"/>
</dbReference>
<dbReference type="Proteomes" id="UP000075321">
    <property type="component" value="Unassembled WGS sequence"/>
</dbReference>
<dbReference type="GO" id="GO:0043190">
    <property type="term" value="C:ATP-binding cassette (ABC) transporter complex"/>
    <property type="evidence" value="ECO:0007669"/>
    <property type="project" value="InterPro"/>
</dbReference>
<proteinExistence type="inferred from homology"/>
<feature type="transmembrane region" description="Helical" evidence="6">
    <location>
        <begin position="243"/>
        <end position="263"/>
    </location>
</feature>
<comment type="similarity">
    <text evidence="2">Belongs to the ABC-3 integral membrane protein family.</text>
</comment>
<evidence type="ECO:0000256" key="2">
    <source>
        <dbReference type="ARBA" id="ARBA00008034"/>
    </source>
</evidence>
<evidence type="ECO:0000256" key="1">
    <source>
        <dbReference type="ARBA" id="ARBA00004141"/>
    </source>
</evidence>
<evidence type="ECO:0000313" key="7">
    <source>
        <dbReference type="EMBL" id="KYH25400.1"/>
    </source>
</evidence>
<comment type="subcellular location">
    <subcellularLocation>
        <location evidence="1">Membrane</location>
        <topology evidence="1">Multi-pass membrane protein</topology>
    </subcellularLocation>
</comment>
<evidence type="ECO:0000256" key="5">
    <source>
        <dbReference type="ARBA" id="ARBA00023136"/>
    </source>
</evidence>
<evidence type="ECO:0000313" key="8">
    <source>
        <dbReference type="Proteomes" id="UP000075321"/>
    </source>
</evidence>
<organism evidence="7 8">
    <name type="scientific">Halalkalicoccus paucihalophilus</name>
    <dbReference type="NCBI Taxonomy" id="1008153"/>
    <lineage>
        <taxon>Archaea</taxon>
        <taxon>Methanobacteriati</taxon>
        <taxon>Methanobacteriota</taxon>
        <taxon>Stenosarchaea group</taxon>
        <taxon>Halobacteria</taxon>
        <taxon>Halobacteriales</taxon>
        <taxon>Halococcaceae</taxon>
        <taxon>Halalkalicoccus</taxon>
    </lineage>
</organism>